<dbReference type="CDD" id="cd22584">
    <property type="entry name" value="Rcat_RBR_unk"/>
    <property type="match status" value="1"/>
</dbReference>
<dbReference type="InterPro" id="IPR044066">
    <property type="entry name" value="TRIAD_supradom"/>
</dbReference>
<evidence type="ECO:0000256" key="8">
    <source>
        <dbReference type="ARBA" id="ARBA00022833"/>
    </source>
</evidence>
<keyword evidence="8" id="KW-0862">Zinc</keyword>
<organism evidence="11 12">
    <name type="scientific">Hortaea werneckii</name>
    <name type="common">Black yeast</name>
    <name type="synonym">Cladosporium werneckii</name>
    <dbReference type="NCBI Taxonomy" id="91943"/>
    <lineage>
        <taxon>Eukaryota</taxon>
        <taxon>Fungi</taxon>
        <taxon>Dikarya</taxon>
        <taxon>Ascomycota</taxon>
        <taxon>Pezizomycotina</taxon>
        <taxon>Dothideomycetes</taxon>
        <taxon>Dothideomycetidae</taxon>
        <taxon>Mycosphaerellales</taxon>
        <taxon>Teratosphaeriaceae</taxon>
        <taxon>Hortaea</taxon>
    </lineage>
</organism>
<dbReference type="EC" id="2.3.2.31" evidence="2"/>
<evidence type="ECO:0000256" key="1">
    <source>
        <dbReference type="ARBA" id="ARBA00001798"/>
    </source>
</evidence>
<dbReference type="Pfam" id="PF01485">
    <property type="entry name" value="IBR"/>
    <property type="match status" value="1"/>
</dbReference>
<evidence type="ECO:0000259" key="10">
    <source>
        <dbReference type="PROSITE" id="PS51873"/>
    </source>
</evidence>
<protein>
    <recommendedName>
        <fullName evidence="2">RBR-type E3 ubiquitin transferase</fullName>
        <ecNumber evidence="2">2.3.2.31</ecNumber>
    </recommendedName>
</protein>
<name>A0A3M7H557_HORWE</name>
<feature type="compositionally biased region" description="Polar residues" evidence="9">
    <location>
        <begin position="364"/>
        <end position="377"/>
    </location>
</feature>
<dbReference type="Gene3D" id="1.20.120.1750">
    <property type="match status" value="1"/>
</dbReference>
<feature type="region of interest" description="Disordered" evidence="9">
    <location>
        <begin position="355"/>
        <end position="377"/>
    </location>
</feature>
<evidence type="ECO:0000256" key="5">
    <source>
        <dbReference type="ARBA" id="ARBA00022737"/>
    </source>
</evidence>
<keyword evidence="7" id="KW-0833">Ubl conjugation pathway</keyword>
<dbReference type="Proteomes" id="UP000280598">
    <property type="component" value="Unassembled WGS sequence"/>
</dbReference>
<evidence type="ECO:0000313" key="11">
    <source>
        <dbReference type="EMBL" id="RMZ08185.1"/>
    </source>
</evidence>
<dbReference type="GO" id="GO:0061630">
    <property type="term" value="F:ubiquitin protein ligase activity"/>
    <property type="evidence" value="ECO:0007669"/>
    <property type="project" value="UniProtKB-EC"/>
</dbReference>
<evidence type="ECO:0000256" key="9">
    <source>
        <dbReference type="SAM" id="MobiDB-lite"/>
    </source>
</evidence>
<evidence type="ECO:0000313" key="12">
    <source>
        <dbReference type="Proteomes" id="UP000280598"/>
    </source>
</evidence>
<evidence type="ECO:0000256" key="4">
    <source>
        <dbReference type="ARBA" id="ARBA00022723"/>
    </source>
</evidence>
<dbReference type="EMBL" id="QWIS01000089">
    <property type="protein sequence ID" value="RMZ08185.1"/>
    <property type="molecule type" value="Genomic_DNA"/>
</dbReference>
<dbReference type="PROSITE" id="PS51873">
    <property type="entry name" value="TRIAD"/>
    <property type="match status" value="1"/>
</dbReference>
<proteinExistence type="predicted"/>
<dbReference type="InterPro" id="IPR031127">
    <property type="entry name" value="E3_UB_ligase_RBR"/>
</dbReference>
<accession>A0A3M7H557</accession>
<gene>
    <name evidence="11" type="ORF">D0860_04766</name>
</gene>
<feature type="domain" description="RING-type" evidence="10">
    <location>
        <begin position="154"/>
        <end position="336"/>
    </location>
</feature>
<feature type="region of interest" description="Disordered" evidence="9">
    <location>
        <begin position="73"/>
        <end position="95"/>
    </location>
</feature>
<evidence type="ECO:0000256" key="6">
    <source>
        <dbReference type="ARBA" id="ARBA00022771"/>
    </source>
</evidence>
<dbReference type="PANTHER" id="PTHR11685">
    <property type="entry name" value="RBR FAMILY RING FINGER AND IBR DOMAIN-CONTAINING"/>
    <property type="match status" value="1"/>
</dbReference>
<keyword evidence="4" id="KW-0479">Metal-binding</keyword>
<dbReference type="GO" id="GO:0016567">
    <property type="term" value="P:protein ubiquitination"/>
    <property type="evidence" value="ECO:0007669"/>
    <property type="project" value="InterPro"/>
</dbReference>
<dbReference type="GO" id="GO:0008270">
    <property type="term" value="F:zinc ion binding"/>
    <property type="evidence" value="ECO:0007669"/>
    <property type="project" value="UniProtKB-KW"/>
</dbReference>
<keyword evidence="3" id="KW-0808">Transferase</keyword>
<sequence length="461" mass="51826">MVGRSKGKQREGTFTDAEYALRLYIDDLETTSTALKDRKMAQSFAKSVMEDAELIEQVLKDEQQAAIDREFATSIDNQNGDTASGSRSNLPATAIKDPWQDSEILEKAAAIYMHTAEMSCNTTPALTADDESDVETIAESSAWAASRPRDTKPKTGHCIACGDDKDFFDVARVPCKNKHEYCRECVAELFRLSLTDESLFPPRCDGAEIPLDYYPELSTANRVYCHDPSCAIWIPKSLINEDTNISTCPTCDKTTCAMCKAPSHSGDCPEDEALQQLINIAHAEEWQRCSECKRFVELDTRCNHISCRCGFQFCYVCSARWKTCDCPHAHEAHLYARARQIVARDPTHRRLYEPARVAHAQPATRHTSATSLPDNATTASAGVHTAANVPARPAPATAPNHLEIEEVFAHLQVHHDCNHGRWRWVEGRHQCEGCLFTLPRYIFECRQCHLRACNRCRRNRL</sequence>
<keyword evidence="5" id="KW-0677">Repeat</keyword>
<dbReference type="AlphaFoldDB" id="A0A3M7H557"/>
<evidence type="ECO:0000256" key="7">
    <source>
        <dbReference type="ARBA" id="ARBA00022786"/>
    </source>
</evidence>
<dbReference type="SUPFAM" id="SSF57850">
    <property type="entry name" value="RING/U-box"/>
    <property type="match status" value="2"/>
</dbReference>
<evidence type="ECO:0000256" key="2">
    <source>
        <dbReference type="ARBA" id="ARBA00012251"/>
    </source>
</evidence>
<dbReference type="VEuPathDB" id="FungiDB:BTJ68_15441"/>
<dbReference type="InterPro" id="IPR002867">
    <property type="entry name" value="IBR_dom"/>
</dbReference>
<comment type="catalytic activity">
    <reaction evidence="1">
        <text>[E2 ubiquitin-conjugating enzyme]-S-ubiquitinyl-L-cysteine + [acceptor protein]-L-lysine = [E2 ubiquitin-conjugating enzyme]-L-cysteine + [acceptor protein]-N(6)-ubiquitinyl-L-lysine.</text>
        <dbReference type="EC" id="2.3.2.31"/>
    </reaction>
</comment>
<reference evidence="11 12" key="1">
    <citation type="journal article" date="2018" name="BMC Genomics">
        <title>Genomic evidence for intraspecific hybridization in a clonal and extremely halotolerant yeast.</title>
        <authorList>
            <person name="Gostincar C."/>
            <person name="Stajich J.E."/>
            <person name="Zupancic J."/>
            <person name="Zalar P."/>
            <person name="Gunde-Cimerman N."/>
        </authorList>
    </citation>
    <scope>NUCLEOTIDE SEQUENCE [LARGE SCALE GENOMIC DNA]</scope>
    <source>
        <strain evidence="11 12">EXF-562</strain>
    </source>
</reference>
<keyword evidence="6" id="KW-0863">Zinc-finger</keyword>
<comment type="caution">
    <text evidence="11">The sequence shown here is derived from an EMBL/GenBank/DDBJ whole genome shotgun (WGS) entry which is preliminary data.</text>
</comment>
<evidence type="ECO:0000256" key="3">
    <source>
        <dbReference type="ARBA" id="ARBA00022679"/>
    </source>
</evidence>
<feature type="compositionally biased region" description="Polar residues" evidence="9">
    <location>
        <begin position="74"/>
        <end position="91"/>
    </location>
</feature>